<dbReference type="Proteomes" id="UP000613768">
    <property type="component" value="Unassembled WGS sequence"/>
</dbReference>
<reference evidence="3 4" key="1">
    <citation type="submission" date="2020-09" db="EMBL/GenBank/DDBJ databases">
        <title>Pseudoxanthomonas sp. CAU 1598 isolated from sand of Yaerae Beach.</title>
        <authorList>
            <person name="Kim W."/>
        </authorList>
    </citation>
    <scope>NUCLEOTIDE SEQUENCE [LARGE SCALE GENOMIC DNA]</scope>
    <source>
        <strain evidence="3 4">CAU 1598</strain>
    </source>
</reference>
<evidence type="ECO:0008006" key="5">
    <source>
        <dbReference type="Google" id="ProtNLM"/>
    </source>
</evidence>
<feature type="chain" id="PRO_5043711227" description="IPTL-CTERM protein sorting domain-containing protein" evidence="2">
    <location>
        <begin position="23"/>
        <end position="407"/>
    </location>
</feature>
<protein>
    <recommendedName>
        <fullName evidence="5">IPTL-CTERM protein sorting domain-containing protein</fullName>
    </recommendedName>
</protein>
<organism evidence="3 4">
    <name type="scientific">Pseudomarimonas arenosa</name>
    <dbReference type="NCBI Taxonomy" id="2774145"/>
    <lineage>
        <taxon>Bacteria</taxon>
        <taxon>Pseudomonadati</taxon>
        <taxon>Pseudomonadota</taxon>
        <taxon>Gammaproteobacteria</taxon>
        <taxon>Lysobacterales</taxon>
        <taxon>Lysobacteraceae</taxon>
        <taxon>Pseudomarimonas</taxon>
    </lineage>
</organism>
<sequence length="407" mass="39496">MMVKRTLLCAALGMLMSPLAFAGNYTATGSGDPGGSGNLVVTFAGDGATVDTEVTFTYDNTNITLGAGVASNGALCLSPSATSIRVVPPSGGATPLTSTQTTYCTYPVTVGGAAPAGLVAFNTMAIECSNAMAGSETCTVSAGAGFTVTNNVPPTIGAGAFVAGSPSGTEGVVTAIGNINFPITSPAGGSNTGSVQCADAAGGPTFSFTPSTAVTVDSSTVSPVSIGVSCPLSPNGGGAVNGDATCTVTDSAGTRMETISIDCPEGAMAMGPTLTPQATTNINLPVALVGSQSNTSIVFTAGNDGNAGQSTPLNCTATAPATIVSGGSQSVMTGSQPAPVVAGIVLTGAAQVGTVTCNGTVYTLNAPAGVVFVPPTVIPASSFWSQLSLIALFAALGGLFVAFRRNA</sequence>
<evidence type="ECO:0000256" key="2">
    <source>
        <dbReference type="SAM" id="SignalP"/>
    </source>
</evidence>
<keyword evidence="1" id="KW-0472">Membrane</keyword>
<evidence type="ECO:0000313" key="4">
    <source>
        <dbReference type="Proteomes" id="UP000613768"/>
    </source>
</evidence>
<dbReference type="RefSeq" id="WP_192030752.1">
    <property type="nucleotide sequence ID" value="NZ_JACYTR010000048.1"/>
</dbReference>
<gene>
    <name evidence="3" type="ORF">IFO71_16435</name>
</gene>
<comment type="caution">
    <text evidence="3">The sequence shown here is derived from an EMBL/GenBank/DDBJ whole genome shotgun (WGS) entry which is preliminary data.</text>
</comment>
<evidence type="ECO:0000313" key="3">
    <source>
        <dbReference type="EMBL" id="MBD8527331.1"/>
    </source>
</evidence>
<keyword evidence="2" id="KW-0732">Signal</keyword>
<evidence type="ECO:0000256" key="1">
    <source>
        <dbReference type="SAM" id="Phobius"/>
    </source>
</evidence>
<keyword evidence="1" id="KW-0812">Transmembrane</keyword>
<accession>A0AAW3ZT18</accession>
<keyword evidence="1" id="KW-1133">Transmembrane helix</keyword>
<keyword evidence="4" id="KW-1185">Reference proteome</keyword>
<feature type="transmembrane region" description="Helical" evidence="1">
    <location>
        <begin position="383"/>
        <end position="403"/>
    </location>
</feature>
<name>A0AAW3ZT18_9GAMM</name>
<dbReference type="EMBL" id="JACYTR010000048">
    <property type="protein sequence ID" value="MBD8527331.1"/>
    <property type="molecule type" value="Genomic_DNA"/>
</dbReference>
<dbReference type="AlphaFoldDB" id="A0AAW3ZT18"/>
<feature type="signal peptide" evidence="2">
    <location>
        <begin position="1"/>
        <end position="22"/>
    </location>
</feature>
<proteinExistence type="predicted"/>